<sequence>MQGDEDGGLECYICGSTHKRFHCTECLHDKIRSQKALSDSTQGERQRISDSITSKLFNRPQTGASFDKLYESKQLQIESLEADIARARGSIQSTRDKLQELRTRRESRRQTLANAAASLESGKAKSIPKKTSDLKERRDNAQSDSDSLVQNRHDIIRELVAVFRLRKVAARVVENGRIPYSNGATPVNGNIAMVPSPSSSSTSGSTSPITAATVLAGKAPPPEYKIVNVAFSSYGECPLQQQERFNAAIGYIIHMTIILAQYLTITLPYELVNKGRDSYAQSHHPGLSAQKPLFYTPENVEEFTQGLAMLNFDIAYLCFTQGKLIPLDEVPQTLKNLAECCEASKPRNLNGRYKTANTTTTNNSNGTTNVNNHSNDTFPQTFPLKFSEVLRFHQKIRKEPTAVTATSTSSRSSGGSRPSSNSKTIRPSDEALDRASIIEDDFVVVPNF</sequence>
<dbReference type="Pfam" id="PF10186">
    <property type="entry name" value="ATG14"/>
    <property type="match status" value="1"/>
</dbReference>
<dbReference type="OrthoDB" id="16772at2759"/>
<evidence type="ECO:0000256" key="5">
    <source>
        <dbReference type="SAM" id="MobiDB-lite"/>
    </source>
</evidence>
<evidence type="ECO:0000256" key="2">
    <source>
        <dbReference type="ARBA" id="ARBA00013807"/>
    </source>
</evidence>
<feature type="region of interest" description="Disordered" evidence="5">
    <location>
        <begin position="351"/>
        <end position="376"/>
    </location>
</feature>
<feature type="region of interest" description="Disordered" evidence="5">
    <location>
        <begin position="399"/>
        <end position="430"/>
    </location>
</feature>
<dbReference type="EMBL" id="QEAO01000009">
    <property type="protein sequence ID" value="TPX35250.1"/>
    <property type="molecule type" value="Genomic_DNA"/>
</dbReference>
<dbReference type="RefSeq" id="XP_031025777.1">
    <property type="nucleotide sequence ID" value="XM_031168186.1"/>
</dbReference>
<dbReference type="Proteomes" id="UP000319731">
    <property type="component" value="Unassembled WGS sequence"/>
</dbReference>
<dbReference type="InterPro" id="IPR018791">
    <property type="entry name" value="UV_resistance/autophagy_Atg14"/>
</dbReference>
<feature type="compositionally biased region" description="Basic and acidic residues" evidence="5">
    <location>
        <begin position="130"/>
        <end position="141"/>
    </location>
</feature>
<evidence type="ECO:0000256" key="1">
    <source>
        <dbReference type="ARBA" id="ARBA00009574"/>
    </source>
</evidence>
<organism evidence="6 7">
    <name type="scientific">Synchytrium microbalum</name>
    <dbReference type="NCBI Taxonomy" id="1806994"/>
    <lineage>
        <taxon>Eukaryota</taxon>
        <taxon>Fungi</taxon>
        <taxon>Fungi incertae sedis</taxon>
        <taxon>Chytridiomycota</taxon>
        <taxon>Chytridiomycota incertae sedis</taxon>
        <taxon>Chytridiomycetes</taxon>
        <taxon>Synchytriales</taxon>
        <taxon>Synchytriaceae</taxon>
        <taxon>Synchytrium</taxon>
    </lineage>
</organism>
<feature type="region of interest" description="Disordered" evidence="5">
    <location>
        <begin position="115"/>
        <end position="146"/>
    </location>
</feature>
<gene>
    <name evidence="6" type="ORF">SmJEL517_g02258</name>
</gene>
<evidence type="ECO:0000313" key="6">
    <source>
        <dbReference type="EMBL" id="TPX35250.1"/>
    </source>
</evidence>
<evidence type="ECO:0000256" key="3">
    <source>
        <dbReference type="ARBA" id="ARBA00023054"/>
    </source>
</evidence>
<feature type="compositionally biased region" description="Low complexity" evidence="5">
    <location>
        <begin position="355"/>
        <end position="372"/>
    </location>
</feature>
<dbReference type="GO" id="GO:0005768">
    <property type="term" value="C:endosome"/>
    <property type="evidence" value="ECO:0007669"/>
    <property type="project" value="TreeGrafter"/>
</dbReference>
<keyword evidence="7" id="KW-1185">Reference proteome</keyword>
<protein>
    <recommendedName>
        <fullName evidence="2">Autophagy-related protein 14</fullName>
    </recommendedName>
</protein>
<feature type="coiled-coil region" evidence="4">
    <location>
        <begin position="70"/>
        <end position="111"/>
    </location>
</feature>
<dbReference type="PANTHER" id="PTHR15157:SF5">
    <property type="entry name" value="UV RADIATION RESISTANCE-ASSOCIATED GENE PROTEIN"/>
    <property type="match status" value="1"/>
</dbReference>
<reference evidence="6 7" key="1">
    <citation type="journal article" date="2019" name="Sci. Rep.">
        <title>Comparative genomics of chytrid fungi reveal insights into the obligate biotrophic and pathogenic lifestyle of Synchytrium endobioticum.</title>
        <authorList>
            <person name="van de Vossenberg B.T.L.H."/>
            <person name="Warris S."/>
            <person name="Nguyen H.D.T."/>
            <person name="van Gent-Pelzer M.P.E."/>
            <person name="Joly D.L."/>
            <person name="van de Geest H.C."/>
            <person name="Bonants P.J.M."/>
            <person name="Smith D.S."/>
            <person name="Levesque C.A."/>
            <person name="van der Lee T.A.J."/>
        </authorList>
    </citation>
    <scope>NUCLEOTIDE SEQUENCE [LARGE SCALE GENOMIC DNA]</scope>
    <source>
        <strain evidence="6 7">JEL517</strain>
    </source>
</reference>
<name>A0A507C159_9FUNG</name>
<dbReference type="GO" id="GO:0032991">
    <property type="term" value="C:protein-containing complex"/>
    <property type="evidence" value="ECO:0007669"/>
    <property type="project" value="UniProtKB-ARBA"/>
</dbReference>
<comment type="caution">
    <text evidence="6">The sequence shown here is derived from an EMBL/GenBank/DDBJ whole genome shotgun (WGS) entry which is preliminary data.</text>
</comment>
<evidence type="ECO:0000313" key="7">
    <source>
        <dbReference type="Proteomes" id="UP000319731"/>
    </source>
</evidence>
<keyword evidence="3 4" id="KW-0175">Coiled coil</keyword>
<evidence type="ECO:0000256" key="4">
    <source>
        <dbReference type="SAM" id="Coils"/>
    </source>
</evidence>
<comment type="similarity">
    <text evidence="1">Belongs to the ATG14 family.</text>
</comment>
<accession>A0A507C159</accession>
<dbReference type="GO" id="GO:0035493">
    <property type="term" value="P:SNARE complex assembly"/>
    <property type="evidence" value="ECO:0007669"/>
    <property type="project" value="TreeGrafter"/>
</dbReference>
<dbReference type="PANTHER" id="PTHR15157">
    <property type="entry name" value="UV RADIATION RESISTANCE-ASSOCIATED GENE PROTEIN"/>
    <property type="match status" value="1"/>
</dbReference>
<feature type="compositionally biased region" description="Low complexity" evidence="5">
    <location>
        <begin position="406"/>
        <end position="422"/>
    </location>
</feature>
<dbReference type="GO" id="GO:0000149">
    <property type="term" value="F:SNARE binding"/>
    <property type="evidence" value="ECO:0007669"/>
    <property type="project" value="TreeGrafter"/>
</dbReference>
<proteinExistence type="inferred from homology"/>
<dbReference type="GO" id="GO:0000323">
    <property type="term" value="C:lytic vacuole"/>
    <property type="evidence" value="ECO:0007669"/>
    <property type="project" value="TreeGrafter"/>
</dbReference>
<dbReference type="AlphaFoldDB" id="A0A507C159"/>
<dbReference type="GeneID" id="42003483"/>